<dbReference type="InterPro" id="IPR046884">
    <property type="entry name" value="MnmA-like_central"/>
</dbReference>
<keyword evidence="7" id="KW-0547">Nucleotide-binding</keyword>
<dbReference type="EMBL" id="KI669497">
    <property type="protein sequence ID" value="OCF35984.1"/>
    <property type="molecule type" value="Genomic_DNA"/>
</dbReference>
<evidence type="ECO:0000256" key="3">
    <source>
        <dbReference type="ARBA" id="ARBA00011953"/>
    </source>
</evidence>
<feature type="domain" description="tRNA-specific 2-thiouridylase MnmA-like central" evidence="12">
    <location>
        <begin position="274"/>
        <end position="331"/>
    </location>
</feature>
<comment type="function">
    <text evidence="1">Catalyzes the 2-thiolation of uridine at the wobble position (U34) of mitochondrial tRNA(Lys), tRNA(Glu) and tRNA(Gln). Required for the formation of 5-taurinomethyl-2-thiouridine (tm5s2U) of mitochondrial tRNA(Lys), tRNA(Glu), and tRNA(Gln) at the wobble position. ATP is required to activate the C2 atom of the wobble base.</text>
</comment>
<evidence type="ECO:0000256" key="2">
    <source>
        <dbReference type="ARBA" id="ARBA00006191"/>
    </source>
</evidence>
<comment type="catalytic activity">
    <reaction evidence="11">
        <text>5-taurinomethyluridine(34) in tRNA + S-sulfanyl-L-cysteinyl-[protein] + AH2 + ATP = 5-taurinomethyl-2-thiouridine(34) in tRNA + L-cysteinyl-[protein] + A + AMP + diphosphate + H(+)</text>
        <dbReference type="Rhea" id="RHEA:47040"/>
        <dbReference type="Rhea" id="RHEA-COMP:10131"/>
        <dbReference type="Rhea" id="RHEA-COMP:11726"/>
        <dbReference type="Rhea" id="RHEA-COMP:11732"/>
        <dbReference type="Rhea" id="RHEA-COMP:11733"/>
        <dbReference type="ChEBI" id="CHEBI:13193"/>
        <dbReference type="ChEBI" id="CHEBI:15378"/>
        <dbReference type="ChEBI" id="CHEBI:17499"/>
        <dbReference type="ChEBI" id="CHEBI:29950"/>
        <dbReference type="ChEBI" id="CHEBI:30616"/>
        <dbReference type="ChEBI" id="CHEBI:33019"/>
        <dbReference type="ChEBI" id="CHEBI:61963"/>
        <dbReference type="ChEBI" id="CHEBI:87171"/>
        <dbReference type="ChEBI" id="CHEBI:87172"/>
        <dbReference type="ChEBI" id="CHEBI:456215"/>
        <dbReference type="EC" id="2.8.1.14"/>
    </reaction>
</comment>
<dbReference type="CDD" id="cd01998">
    <property type="entry name" value="MnmA_TRMU-like"/>
    <property type="match status" value="1"/>
</dbReference>
<dbReference type="GO" id="GO:0032259">
    <property type="term" value="P:methylation"/>
    <property type="evidence" value="ECO:0007669"/>
    <property type="project" value="UniProtKB-KW"/>
</dbReference>
<dbReference type="Pfam" id="PF20259">
    <property type="entry name" value="tRNA_Me_trans_M"/>
    <property type="match status" value="1"/>
</dbReference>
<protein>
    <recommendedName>
        <fullName evidence="3">tRNA-5-taurinomethyluridine 2-sulfurtransferase</fullName>
        <ecNumber evidence="3">2.8.1.14</ecNumber>
    </recommendedName>
</protein>
<evidence type="ECO:0000256" key="9">
    <source>
        <dbReference type="ARBA" id="ARBA00022884"/>
    </source>
</evidence>
<keyword evidence="4" id="KW-0820">tRNA-binding</keyword>
<keyword evidence="5 13" id="KW-0808">Transferase</keyword>
<dbReference type="GO" id="GO:0005524">
    <property type="term" value="F:ATP binding"/>
    <property type="evidence" value="ECO:0007669"/>
    <property type="project" value="UniProtKB-KW"/>
</dbReference>
<evidence type="ECO:0000313" key="14">
    <source>
        <dbReference type="Proteomes" id="UP000092666"/>
    </source>
</evidence>
<dbReference type="InterPro" id="IPR004506">
    <property type="entry name" value="MnmA-like"/>
</dbReference>
<dbReference type="GO" id="GO:0000049">
    <property type="term" value="F:tRNA binding"/>
    <property type="evidence" value="ECO:0007669"/>
    <property type="project" value="UniProtKB-KW"/>
</dbReference>
<keyword evidence="14" id="KW-1185">Reference proteome</keyword>
<dbReference type="STRING" id="1296120.A0A1B9GY55"/>
<evidence type="ECO:0000256" key="4">
    <source>
        <dbReference type="ARBA" id="ARBA00022555"/>
    </source>
</evidence>
<dbReference type="InterPro" id="IPR023382">
    <property type="entry name" value="MnmA-like_central_sf"/>
</dbReference>
<dbReference type="GO" id="GO:0016783">
    <property type="term" value="F:sulfurtransferase activity"/>
    <property type="evidence" value="ECO:0007669"/>
    <property type="project" value="InterPro"/>
</dbReference>
<accession>A0A1B9GY55</accession>
<dbReference type="Gene3D" id="2.30.30.280">
    <property type="entry name" value="Adenine nucleotide alpha hydrolases-like domains"/>
    <property type="match status" value="1"/>
</dbReference>
<dbReference type="SUPFAM" id="SSF52402">
    <property type="entry name" value="Adenine nucleotide alpha hydrolases-like"/>
    <property type="match status" value="1"/>
</dbReference>
<evidence type="ECO:0000313" key="13">
    <source>
        <dbReference type="EMBL" id="OCF35984.1"/>
    </source>
</evidence>
<dbReference type="GO" id="GO:0002143">
    <property type="term" value="P:tRNA wobble position uridine thiolation"/>
    <property type="evidence" value="ECO:0007669"/>
    <property type="project" value="TreeGrafter"/>
</dbReference>
<evidence type="ECO:0000256" key="10">
    <source>
        <dbReference type="ARBA" id="ARBA00023157"/>
    </source>
</evidence>
<dbReference type="GO" id="GO:0005739">
    <property type="term" value="C:mitochondrion"/>
    <property type="evidence" value="ECO:0007669"/>
    <property type="project" value="TreeGrafter"/>
</dbReference>
<comment type="similarity">
    <text evidence="2">Belongs to the MnmA/TRMU family.</text>
</comment>
<evidence type="ECO:0000256" key="6">
    <source>
        <dbReference type="ARBA" id="ARBA00022694"/>
    </source>
</evidence>
<dbReference type="PANTHER" id="PTHR11933:SF5">
    <property type="entry name" value="MITOCHONDRIAL TRNA-SPECIFIC 2-THIOURIDYLASE 1"/>
    <property type="match status" value="1"/>
</dbReference>
<keyword evidence="9" id="KW-0694">RNA-binding</keyword>
<keyword evidence="8" id="KW-0067">ATP-binding</keyword>
<keyword evidence="10" id="KW-1015">Disulfide bond</keyword>
<keyword evidence="6" id="KW-0819">tRNA processing</keyword>
<dbReference type="GO" id="GO:0008168">
    <property type="term" value="F:methyltransferase activity"/>
    <property type="evidence" value="ECO:0007669"/>
    <property type="project" value="UniProtKB-KW"/>
</dbReference>
<dbReference type="PANTHER" id="PTHR11933">
    <property type="entry name" value="TRNA 5-METHYLAMINOMETHYL-2-THIOURIDYLATE -METHYLTRANSFERASE"/>
    <property type="match status" value="1"/>
</dbReference>
<dbReference type="AlphaFoldDB" id="A0A1B9GY55"/>
<dbReference type="EC" id="2.8.1.14" evidence="3"/>
<evidence type="ECO:0000256" key="1">
    <source>
        <dbReference type="ARBA" id="ARBA00003986"/>
    </source>
</evidence>
<dbReference type="OrthoDB" id="3685at2759"/>
<dbReference type="NCBIfam" id="TIGR00420">
    <property type="entry name" value="trmU"/>
    <property type="match status" value="1"/>
</dbReference>
<gene>
    <name evidence="13" type="ORF">I316_02479</name>
</gene>
<evidence type="ECO:0000256" key="5">
    <source>
        <dbReference type="ARBA" id="ARBA00022679"/>
    </source>
</evidence>
<keyword evidence="13" id="KW-0489">Methyltransferase</keyword>
<evidence type="ECO:0000256" key="8">
    <source>
        <dbReference type="ARBA" id="ARBA00022840"/>
    </source>
</evidence>
<evidence type="ECO:0000256" key="11">
    <source>
        <dbReference type="ARBA" id="ARBA00049564"/>
    </source>
</evidence>
<dbReference type="InterPro" id="IPR014729">
    <property type="entry name" value="Rossmann-like_a/b/a_fold"/>
</dbReference>
<evidence type="ECO:0000259" key="12">
    <source>
        <dbReference type="Pfam" id="PF20259"/>
    </source>
</evidence>
<reference evidence="14" key="2">
    <citation type="submission" date="2013-12" db="EMBL/GenBank/DDBJ databases">
        <title>Evolution of pathogenesis and genome organization in the Tremellales.</title>
        <authorList>
            <person name="Cuomo C."/>
            <person name="Litvintseva A."/>
            <person name="Heitman J."/>
            <person name="Chen Y."/>
            <person name="Sun S."/>
            <person name="Springer D."/>
            <person name="Dromer F."/>
            <person name="Young S."/>
            <person name="Zeng Q."/>
            <person name="Chapman S."/>
            <person name="Gujja S."/>
            <person name="Saif S."/>
            <person name="Birren B."/>
        </authorList>
    </citation>
    <scope>NUCLEOTIDE SEQUENCE [LARGE SCALE GENOMIC DNA]</scope>
    <source>
        <strain evidence="14">BCC8398</strain>
    </source>
</reference>
<reference evidence="13 14" key="1">
    <citation type="submission" date="2013-07" db="EMBL/GenBank/DDBJ databases">
        <title>The Genome Sequence of Cryptococcus heveanensis BCC8398.</title>
        <authorList>
            <consortium name="The Broad Institute Genome Sequencing Platform"/>
            <person name="Cuomo C."/>
            <person name="Litvintseva A."/>
            <person name="Chen Y."/>
            <person name="Heitman J."/>
            <person name="Sun S."/>
            <person name="Springer D."/>
            <person name="Dromer F."/>
            <person name="Young S.K."/>
            <person name="Zeng Q."/>
            <person name="Gargeya S."/>
            <person name="Fitzgerald M."/>
            <person name="Abouelleil A."/>
            <person name="Alvarado L."/>
            <person name="Berlin A.M."/>
            <person name="Chapman S.B."/>
            <person name="Dewar J."/>
            <person name="Goldberg J."/>
            <person name="Griggs A."/>
            <person name="Gujja S."/>
            <person name="Hansen M."/>
            <person name="Howarth C."/>
            <person name="Imamovic A."/>
            <person name="Larimer J."/>
            <person name="McCowan C."/>
            <person name="Murphy C."/>
            <person name="Pearson M."/>
            <person name="Priest M."/>
            <person name="Roberts A."/>
            <person name="Saif S."/>
            <person name="Shea T."/>
            <person name="Sykes S."/>
            <person name="Wortman J."/>
            <person name="Nusbaum C."/>
            <person name="Birren B."/>
        </authorList>
    </citation>
    <scope>NUCLEOTIDE SEQUENCE [LARGE SCALE GENOMIC DNA]</scope>
    <source>
        <strain evidence="13 14">BCC8398</strain>
    </source>
</reference>
<proteinExistence type="inferred from homology"/>
<organism evidence="13 14">
    <name type="scientific">Kwoniella heveanensis BCC8398</name>
    <dbReference type="NCBI Taxonomy" id="1296120"/>
    <lineage>
        <taxon>Eukaryota</taxon>
        <taxon>Fungi</taxon>
        <taxon>Dikarya</taxon>
        <taxon>Basidiomycota</taxon>
        <taxon>Agaricomycotina</taxon>
        <taxon>Tremellomycetes</taxon>
        <taxon>Tremellales</taxon>
        <taxon>Cryptococcaceae</taxon>
        <taxon>Kwoniella</taxon>
    </lineage>
</organism>
<name>A0A1B9GY55_9TREE</name>
<sequence>MRRALSTLSASDVAAALPTMEDLGLRNGDHVTVAMSGGVDSATTLRILTELPIDIDVIFMKNWDPLLSESSTASTPSGYSLSYSSSSSLASSPSSSGGSDSPCSWEKDWNDVRSVSRAIGIPTDKVKMVDLSKEYWNRVFEPSINVWERGGTPNPDVDCNREIKFGALLDVLPNRPRQFLATGHYGRIDRPGHSTDRDLNQPQARLVRAKDSNKDQTYYLSQMNDVQLSRTILPLGRLTKTEVRQLATHWNLPNHSKEESMGVCFIGERGRFGDFIAQYTTPPEIQGRLVLPSGEVVGTHDGLWYYTIGQRAKIANQPKPLFVAKKGVGENGQDILVVPGSDHPLLSCSAVLTDAFHWIHGTYPADLLENDTEGRINVQVRHRMKPVPATIMLSPGTGSQGG</sequence>
<dbReference type="Proteomes" id="UP000092666">
    <property type="component" value="Unassembled WGS sequence"/>
</dbReference>
<dbReference type="Pfam" id="PF03054">
    <property type="entry name" value="tRNA_Me_trans"/>
    <property type="match status" value="1"/>
</dbReference>
<dbReference type="Gene3D" id="3.40.50.620">
    <property type="entry name" value="HUPs"/>
    <property type="match status" value="1"/>
</dbReference>
<evidence type="ECO:0000256" key="7">
    <source>
        <dbReference type="ARBA" id="ARBA00022741"/>
    </source>
</evidence>